<protein>
    <submittedName>
        <fullName evidence="1">Uncharacterized protein</fullName>
    </submittedName>
</protein>
<organism evidence="1">
    <name type="scientific">Corethron hystrix</name>
    <dbReference type="NCBI Taxonomy" id="216773"/>
    <lineage>
        <taxon>Eukaryota</taxon>
        <taxon>Sar</taxon>
        <taxon>Stramenopiles</taxon>
        <taxon>Ochrophyta</taxon>
        <taxon>Bacillariophyta</taxon>
        <taxon>Coscinodiscophyceae</taxon>
        <taxon>Corethrophycidae</taxon>
        <taxon>Corethrales</taxon>
        <taxon>Corethraceae</taxon>
        <taxon>Corethron</taxon>
    </lineage>
</organism>
<reference evidence="1" key="1">
    <citation type="submission" date="2021-01" db="EMBL/GenBank/DDBJ databases">
        <authorList>
            <person name="Corre E."/>
            <person name="Pelletier E."/>
            <person name="Niang G."/>
            <person name="Scheremetjew M."/>
            <person name="Finn R."/>
            <person name="Kale V."/>
            <person name="Holt S."/>
            <person name="Cochrane G."/>
            <person name="Meng A."/>
            <person name="Brown T."/>
            <person name="Cohen L."/>
        </authorList>
    </citation>
    <scope>NUCLEOTIDE SEQUENCE</scope>
    <source>
        <strain evidence="1">308</strain>
    </source>
</reference>
<name>A0A7S1FSU4_9STRA</name>
<proteinExistence type="predicted"/>
<dbReference type="AlphaFoldDB" id="A0A7S1FSU4"/>
<sequence>MQSAASGTLQGKAIQRINNRWGHGRWKGTETLGITVCKKKYSPFVLKCVVGEDGNECMALERMYGCHCHSDRRKVVTKRYGERKGWESFEQWSAAKAKLIAKEVQKKFAIELGDSIPLCSCDLKRKKSNDLPRDFSSAGR</sequence>
<gene>
    <name evidence="1" type="ORF">CHYS00102_LOCUS12930</name>
</gene>
<dbReference type="EMBL" id="HBFR01017762">
    <property type="protein sequence ID" value="CAD8885733.1"/>
    <property type="molecule type" value="Transcribed_RNA"/>
</dbReference>
<accession>A0A7S1FSU4</accession>
<evidence type="ECO:0000313" key="1">
    <source>
        <dbReference type="EMBL" id="CAD8885733.1"/>
    </source>
</evidence>